<feature type="compositionally biased region" description="Low complexity" evidence="11">
    <location>
        <begin position="483"/>
        <end position="502"/>
    </location>
</feature>
<evidence type="ECO:0000259" key="13">
    <source>
        <dbReference type="Pfam" id="PF08172"/>
    </source>
</evidence>
<comment type="caution">
    <text evidence="15">The sequence shown here is derived from an EMBL/GenBank/DDBJ whole genome shotgun (WGS) entry which is preliminary data.</text>
</comment>
<evidence type="ECO:0000256" key="6">
    <source>
        <dbReference type="ARBA" id="ARBA00022989"/>
    </source>
</evidence>
<keyword evidence="6 12" id="KW-1133">Transmembrane helix</keyword>
<keyword evidence="4" id="KW-0813">Transport</keyword>
<feature type="domain" description="CASP C-terminal" evidence="13">
    <location>
        <begin position="546"/>
        <end position="715"/>
    </location>
</feature>
<dbReference type="AlphaFoldDB" id="A0A8J5X153"/>
<evidence type="ECO:0000256" key="2">
    <source>
        <dbReference type="ARBA" id="ARBA00006415"/>
    </source>
</evidence>
<evidence type="ECO:0000256" key="12">
    <source>
        <dbReference type="SAM" id="Phobius"/>
    </source>
</evidence>
<dbReference type="Pfam" id="PF08172">
    <property type="entry name" value="CASP_C"/>
    <property type="match status" value="1"/>
</dbReference>
<comment type="similarity">
    <text evidence="2">Belongs to the CASP family.</text>
</comment>
<evidence type="ECO:0000313" key="15">
    <source>
        <dbReference type="EMBL" id="KAG8458096.1"/>
    </source>
</evidence>
<reference evidence="15" key="1">
    <citation type="submission" date="2021-05" db="EMBL/GenBank/DDBJ databases">
        <title>The genome of the haptophyte Pavlova lutheri (Diacronema luteri, Pavlovales) - a model for lipid biosynthesis in eukaryotic algae.</title>
        <authorList>
            <person name="Hulatt C.J."/>
            <person name="Posewitz M.C."/>
        </authorList>
    </citation>
    <scope>NUCLEOTIDE SEQUENCE</scope>
    <source>
        <strain evidence="15">NIVA-4/92</strain>
    </source>
</reference>
<dbReference type="PANTHER" id="PTHR14043:SF2">
    <property type="entry name" value="HOMEOBOX PROTEIN CUT"/>
    <property type="match status" value="1"/>
</dbReference>
<comment type="subcellular location">
    <subcellularLocation>
        <location evidence="1">Golgi apparatus membrane</location>
        <topology evidence="1">Single-pass type IV membrane protein</topology>
    </subcellularLocation>
</comment>
<keyword evidence="8 10" id="KW-0175">Coiled coil</keyword>
<keyword evidence="16" id="KW-1185">Reference proteome</keyword>
<sequence length="734" mass="75715">MTAPSRLAGELHHASTAWAAVGLSARRSELDQQSLALVDAQEQSAAGREALKAAVRDFKAVPAAERPARVGGVIKAFQAEVDALSRRAAFAEAAFFAIYHALEAAPDPAPPLAAAFDACARLAKVEAETADALAELGEYRKEALALKNQDLTVRRLQAQLRDAEEARDALVAAELARRGAAADAARAAADAGAADREAEALAREEAARAELRALRAERDEAHERLFRLREESDARAHASAQQLLLLTAELDKAHADGAHAHAQRQRLEAALAAAGGGGATEPAVAALAAGASAASASAAAEVARVRAAQRAAEAARERRAAAEAAELRLAAKEAELEQASSALERAEAATRAALANADALRARVAALEAARADAGARGARAAGDDGGADGGGASAAAQRESARRGVARSDALEREETERQLTRARADLAAARTMADAERQRNAALGAALRDTRAALDEAERRLLGEAAEGARARDASADEHATATAAASASSSPLVRLLGGREPPPLPPAIGADGGGGGAAAAPLGAAPVATGADGADGGDSAAAGQYTSVLVAQRNRYKADAQLSAAEAERARALLLGVQTRADELKCDNLRLYERLRYLESYKAASASAQGGALRAGGAESRSAHGASGGRSETVGETVGKYRALYEENLNPFAAFSRKERIQRYQELNGAERLMLSMASLLLASKRARMGLAIYVLCLHVLTMATLYGVSHVRTCDRTRAALALASVASAA</sequence>
<feature type="compositionally biased region" description="Basic and acidic residues" evidence="11">
    <location>
        <begin position="468"/>
        <end position="482"/>
    </location>
</feature>
<keyword evidence="9 12" id="KW-0472">Membrane</keyword>
<evidence type="ECO:0000256" key="1">
    <source>
        <dbReference type="ARBA" id="ARBA00004409"/>
    </source>
</evidence>
<feature type="domain" description="Cux N-terminal" evidence="14">
    <location>
        <begin position="11"/>
        <end position="117"/>
    </location>
</feature>
<proteinExistence type="inferred from homology"/>
<dbReference type="GO" id="GO:0006891">
    <property type="term" value="P:intra-Golgi vesicle-mediated transport"/>
    <property type="evidence" value="ECO:0007669"/>
    <property type="project" value="InterPro"/>
</dbReference>
<feature type="coiled-coil region" evidence="10">
    <location>
        <begin position="122"/>
        <end position="231"/>
    </location>
</feature>
<feature type="compositionally biased region" description="Gly residues" evidence="11">
    <location>
        <begin position="384"/>
        <end position="393"/>
    </location>
</feature>
<dbReference type="EMBL" id="JAGTXO010000057">
    <property type="protein sequence ID" value="KAG8458096.1"/>
    <property type="molecule type" value="Genomic_DNA"/>
</dbReference>
<evidence type="ECO:0000259" key="14">
    <source>
        <dbReference type="Pfam" id="PF25398"/>
    </source>
</evidence>
<name>A0A8J5X153_DIALT</name>
<accession>A0A8J5X153</accession>
<protein>
    <recommendedName>
        <fullName evidence="3">Protein CASP</fullName>
    </recommendedName>
</protein>
<dbReference type="OrthoDB" id="10257567at2759"/>
<keyword evidence="5 12" id="KW-0812">Transmembrane</keyword>
<feature type="transmembrane region" description="Helical" evidence="12">
    <location>
        <begin position="694"/>
        <end position="712"/>
    </location>
</feature>
<dbReference type="InterPro" id="IPR012955">
    <property type="entry name" value="CASP_C"/>
</dbReference>
<dbReference type="GO" id="GO:0000139">
    <property type="term" value="C:Golgi membrane"/>
    <property type="evidence" value="ECO:0007669"/>
    <property type="project" value="UniProtKB-SubCell"/>
</dbReference>
<dbReference type="PANTHER" id="PTHR14043">
    <property type="entry name" value="CCAAT DISPLACEMENT PROTEIN-RELATED"/>
    <property type="match status" value="1"/>
</dbReference>
<evidence type="ECO:0000256" key="5">
    <source>
        <dbReference type="ARBA" id="ARBA00022692"/>
    </source>
</evidence>
<dbReference type="InterPro" id="IPR057476">
    <property type="entry name" value="Cux_N"/>
</dbReference>
<dbReference type="OMA" id="WQQEGFN"/>
<dbReference type="Proteomes" id="UP000751190">
    <property type="component" value="Unassembled WGS sequence"/>
</dbReference>
<feature type="region of interest" description="Disordered" evidence="11">
    <location>
        <begin position="376"/>
        <end position="419"/>
    </location>
</feature>
<keyword evidence="7" id="KW-0333">Golgi apparatus</keyword>
<dbReference type="Pfam" id="PF25398">
    <property type="entry name" value="CUX1_N"/>
    <property type="match status" value="1"/>
</dbReference>
<evidence type="ECO:0000256" key="10">
    <source>
        <dbReference type="SAM" id="Coils"/>
    </source>
</evidence>
<evidence type="ECO:0000313" key="16">
    <source>
        <dbReference type="Proteomes" id="UP000751190"/>
    </source>
</evidence>
<organism evidence="15 16">
    <name type="scientific">Diacronema lutheri</name>
    <name type="common">Unicellular marine alga</name>
    <name type="synonym">Monochrysis lutheri</name>
    <dbReference type="NCBI Taxonomy" id="2081491"/>
    <lineage>
        <taxon>Eukaryota</taxon>
        <taxon>Haptista</taxon>
        <taxon>Haptophyta</taxon>
        <taxon>Pavlovophyceae</taxon>
        <taxon>Pavlovales</taxon>
        <taxon>Pavlovaceae</taxon>
        <taxon>Diacronema</taxon>
    </lineage>
</organism>
<evidence type="ECO:0000256" key="7">
    <source>
        <dbReference type="ARBA" id="ARBA00023034"/>
    </source>
</evidence>
<evidence type="ECO:0000256" key="9">
    <source>
        <dbReference type="ARBA" id="ARBA00023136"/>
    </source>
</evidence>
<feature type="compositionally biased region" description="Basic and acidic residues" evidence="11">
    <location>
        <begin position="410"/>
        <end position="419"/>
    </location>
</feature>
<evidence type="ECO:0000256" key="11">
    <source>
        <dbReference type="SAM" id="MobiDB-lite"/>
    </source>
</evidence>
<gene>
    <name evidence="15" type="ORF">KFE25_012756</name>
</gene>
<feature type="region of interest" description="Disordered" evidence="11">
    <location>
        <begin position="468"/>
        <end position="519"/>
    </location>
</feature>
<evidence type="ECO:0000256" key="4">
    <source>
        <dbReference type="ARBA" id="ARBA00022448"/>
    </source>
</evidence>
<evidence type="ECO:0000256" key="8">
    <source>
        <dbReference type="ARBA" id="ARBA00023054"/>
    </source>
</evidence>
<evidence type="ECO:0000256" key="3">
    <source>
        <dbReference type="ARBA" id="ARBA00018691"/>
    </source>
</evidence>